<dbReference type="OrthoDB" id="7477536at2"/>
<accession>A0A8E0TTH9</accession>
<dbReference type="Proteomes" id="UP000016569">
    <property type="component" value="Unassembled WGS sequence"/>
</dbReference>
<dbReference type="AlphaFoldDB" id="A0A8E0TTH9"/>
<gene>
    <name evidence="1" type="ORF">MBEBAB_2531</name>
</gene>
<protein>
    <submittedName>
        <fullName evidence="1">Transcriptional regulator, Cro/CI family</fullName>
    </submittedName>
</protein>
<comment type="caution">
    <text evidence="1">The sequence shown here is derived from an EMBL/GenBank/DDBJ whole genome shotgun (WGS) entry which is preliminary data.</text>
</comment>
<reference evidence="2" key="1">
    <citation type="journal article" date="2013" name="Genome Announc.">
        <title>Draft Genome Sequence of the Dimorphic Prosthecate Bacterium Brevundimonas abyssalis TAR-001T.</title>
        <authorList>
            <person name="Tsubouchi T."/>
            <person name="Nishi S."/>
            <person name="Usui K."/>
            <person name="Shimane Y."/>
            <person name="Takaki Y."/>
            <person name="Maruyama T."/>
            <person name="Hatada Y."/>
        </authorList>
    </citation>
    <scope>NUCLEOTIDE SEQUENCE [LARGE SCALE GENOMIC DNA]</scope>
    <source>
        <strain evidence="2">TAR-001</strain>
    </source>
</reference>
<organism evidence="1 2">
    <name type="scientific">Brevundimonas abyssalis TAR-001</name>
    <dbReference type="NCBI Taxonomy" id="1391729"/>
    <lineage>
        <taxon>Bacteria</taxon>
        <taxon>Pseudomonadati</taxon>
        <taxon>Pseudomonadota</taxon>
        <taxon>Alphaproteobacteria</taxon>
        <taxon>Caulobacterales</taxon>
        <taxon>Caulobacteraceae</taxon>
        <taxon>Brevundimonas</taxon>
    </lineage>
</organism>
<proteinExistence type="predicted"/>
<dbReference type="EMBL" id="BATC01000063">
    <property type="protein sequence ID" value="GAD60281.1"/>
    <property type="molecule type" value="Genomic_DNA"/>
</dbReference>
<evidence type="ECO:0000313" key="1">
    <source>
        <dbReference type="EMBL" id="GAD60281.1"/>
    </source>
</evidence>
<evidence type="ECO:0000313" key="2">
    <source>
        <dbReference type="Proteomes" id="UP000016569"/>
    </source>
</evidence>
<sequence length="126" mass="13918">MNMPPRSYEHFESGAGRVNLEHLHRFAKATDSDAHALIACLALGSPEFALRCADNKLMTILMVALKELDRDYGDTIAALDVRTLVNAFTHVLEQIGDLAQRREQDARGWLEAGVEHLTSPGSTDTE</sequence>
<keyword evidence="2" id="KW-1185">Reference proteome</keyword>
<name>A0A8E0TTH9_9CAUL</name>